<dbReference type="Proteomes" id="UP000541770">
    <property type="component" value="Unassembled WGS sequence"/>
</dbReference>
<evidence type="ECO:0000313" key="1">
    <source>
        <dbReference type="EMBL" id="MBA6064681.1"/>
    </source>
</evidence>
<comment type="caution">
    <text evidence="1">The sequence shown here is derived from an EMBL/GenBank/DDBJ whole genome shotgun (WGS) entry which is preliminary data.</text>
</comment>
<gene>
    <name evidence="1" type="ORF">H4C75_07875</name>
</gene>
<evidence type="ECO:0000313" key="2">
    <source>
        <dbReference type="Proteomes" id="UP000541770"/>
    </source>
</evidence>
<sequence length="279" mass="31036">MTQILKARSATKLLATDRLGSILRQHSEQGALNFIYTPFGYDQLKKPLTSVLGFNAQPRDCSRWYLLGNGYRAYIPALMVFMGADQHSPFGKGGLNGYAYCNGDPVNQQDPTGEAGAPIMKFQITPETIRYIPELEQPLQIGPVALQPAHLQINPPEQLPANRPLAQNRSSINHRQQELAVAPANIEESNNSTLATQRMVRSPSRRERFIEVFRSGFRRVTQRVIPRLRPSAQIPTAPPHLASHSAARMHALLRQARSGNNRNISWSTQGVNGGVRTEN</sequence>
<dbReference type="Gene3D" id="2.180.10.10">
    <property type="entry name" value="RHS repeat-associated core"/>
    <property type="match status" value="1"/>
</dbReference>
<name>A0A7W2JT51_9PSED</name>
<proteinExistence type="predicted"/>
<protein>
    <submittedName>
        <fullName evidence="1">RHS repeat-associated core domain-containing protein</fullName>
    </submittedName>
</protein>
<dbReference type="NCBIfam" id="TIGR03696">
    <property type="entry name" value="Rhs_assc_core"/>
    <property type="match status" value="1"/>
</dbReference>
<reference evidence="1 2" key="1">
    <citation type="submission" date="2020-07" db="EMBL/GenBank/DDBJ databases">
        <title>Diversity of carbapenemase encoding genes among Pseudomonas putida group clinical isolates in a tertiary Brazilian hospital.</title>
        <authorList>
            <person name="Alberto-Lei F."/>
            <person name="Nodari C.S."/>
            <person name="Streling A.P."/>
            <person name="Paulino J.T."/>
            <person name="Bessa-Neto F.O."/>
            <person name="Cayo R."/>
            <person name="Gales A.C."/>
        </authorList>
    </citation>
    <scope>NUCLEOTIDE SEQUENCE [LARGE SCALE GENOMIC DNA]</scope>
    <source>
        <strain evidence="1 2">14802</strain>
    </source>
</reference>
<dbReference type="EMBL" id="JACGDE010000004">
    <property type="protein sequence ID" value="MBA6064681.1"/>
    <property type="molecule type" value="Genomic_DNA"/>
</dbReference>
<accession>A0A7W2JT51</accession>
<organism evidence="1 2">
    <name type="scientific">Pseudomonas mosselii</name>
    <dbReference type="NCBI Taxonomy" id="78327"/>
    <lineage>
        <taxon>Bacteria</taxon>
        <taxon>Pseudomonadati</taxon>
        <taxon>Pseudomonadota</taxon>
        <taxon>Gammaproteobacteria</taxon>
        <taxon>Pseudomonadales</taxon>
        <taxon>Pseudomonadaceae</taxon>
        <taxon>Pseudomonas</taxon>
    </lineage>
</organism>
<dbReference type="InterPro" id="IPR022385">
    <property type="entry name" value="Rhs_assc_core"/>
</dbReference>
<dbReference type="AlphaFoldDB" id="A0A7W2JT51"/>
<dbReference type="RefSeq" id="WP_182322412.1">
    <property type="nucleotide sequence ID" value="NZ_BQIT01000001.1"/>
</dbReference>